<evidence type="ECO:0000313" key="1">
    <source>
        <dbReference type="EMBL" id="DAD80383.1"/>
    </source>
</evidence>
<protein>
    <submittedName>
        <fullName evidence="1">Uncharacterized protein</fullName>
    </submittedName>
</protein>
<reference evidence="1" key="1">
    <citation type="journal article" date="2021" name="Proc. Natl. Acad. Sci. U.S.A.">
        <title>A Catalog of Tens of Thousands of Viruses from Human Metagenomes Reveals Hidden Associations with Chronic Diseases.</title>
        <authorList>
            <person name="Tisza M.J."/>
            <person name="Buck C.B."/>
        </authorList>
    </citation>
    <scope>NUCLEOTIDE SEQUENCE</scope>
    <source>
        <strain evidence="1">CtX581</strain>
    </source>
</reference>
<dbReference type="EMBL" id="BK014883">
    <property type="protein sequence ID" value="DAD80383.1"/>
    <property type="molecule type" value="Genomic_DNA"/>
</dbReference>
<sequence length="82" mass="9596">MYEVYFPDSDDYTYVGYQGDVPDFTSLILNRFIDIGEYNFLLEFSFPSISDFIQFVWDNSMDLEGAFKDLAEEVYEVVEVNG</sequence>
<name>A0A8S5ME75_9CAUD</name>
<proteinExistence type="predicted"/>
<organism evidence="1">
    <name type="scientific">Siphoviridae sp. ctX581</name>
    <dbReference type="NCBI Taxonomy" id="2826365"/>
    <lineage>
        <taxon>Viruses</taxon>
        <taxon>Duplodnaviria</taxon>
        <taxon>Heunggongvirae</taxon>
        <taxon>Uroviricota</taxon>
        <taxon>Caudoviricetes</taxon>
    </lineage>
</organism>
<accession>A0A8S5ME75</accession>